<evidence type="ECO:0000259" key="8">
    <source>
        <dbReference type="Pfam" id="PF00443"/>
    </source>
</evidence>
<keyword evidence="6" id="KW-0788">Thiol protease</keyword>
<evidence type="ECO:0000313" key="9">
    <source>
        <dbReference type="EMBL" id="CAI8056646.1"/>
    </source>
</evidence>
<dbReference type="GO" id="GO:0016579">
    <property type="term" value="P:protein deubiquitination"/>
    <property type="evidence" value="ECO:0007669"/>
    <property type="project" value="InterPro"/>
</dbReference>
<reference evidence="9" key="1">
    <citation type="submission" date="2023-03" db="EMBL/GenBank/DDBJ databases">
        <authorList>
            <person name="Steffen K."/>
            <person name="Cardenas P."/>
        </authorList>
    </citation>
    <scope>NUCLEOTIDE SEQUENCE</scope>
</reference>
<dbReference type="Gene3D" id="3.90.70.10">
    <property type="entry name" value="Cysteine proteinases"/>
    <property type="match status" value="1"/>
</dbReference>
<sequence length="129" mass="14555">MYTAMRKEMEGTVKKKSAVLGRDADFKKTSPLSRLPGYLTVQFVRFSVGKAPDSGETVARKILKDVKYTMKLDMYEFCTTELQQKLSPMRTKFKEQEEKKMTPPTAEETSDVPMETADSADPPPPPPTN</sequence>
<accession>A0AA35U0Z5</accession>
<evidence type="ECO:0000256" key="6">
    <source>
        <dbReference type="ARBA" id="ARBA00022807"/>
    </source>
</evidence>
<evidence type="ECO:0000256" key="7">
    <source>
        <dbReference type="SAM" id="MobiDB-lite"/>
    </source>
</evidence>
<comment type="catalytic activity">
    <reaction evidence="1">
        <text>Thiol-dependent hydrolysis of ester, thioester, amide, peptide and isopeptide bonds formed by the C-terminal Gly of ubiquitin (a 76-residue protein attached to proteins as an intracellular targeting signal).</text>
        <dbReference type="EC" id="3.4.19.12"/>
    </reaction>
</comment>
<feature type="compositionally biased region" description="Basic and acidic residues" evidence="7">
    <location>
        <begin position="92"/>
        <end position="101"/>
    </location>
</feature>
<keyword evidence="5 9" id="KW-0378">Hydrolase</keyword>
<evidence type="ECO:0000256" key="5">
    <source>
        <dbReference type="ARBA" id="ARBA00022801"/>
    </source>
</evidence>
<feature type="region of interest" description="Disordered" evidence="7">
    <location>
        <begin position="86"/>
        <end position="129"/>
    </location>
</feature>
<dbReference type="InterPro" id="IPR038765">
    <property type="entry name" value="Papain-like_cys_pep_sf"/>
</dbReference>
<keyword evidence="10" id="KW-1185">Reference proteome</keyword>
<keyword evidence="4" id="KW-0833">Ubl conjugation pathway</keyword>
<dbReference type="Proteomes" id="UP001174909">
    <property type="component" value="Unassembled WGS sequence"/>
</dbReference>
<proteinExistence type="predicted"/>
<protein>
    <recommendedName>
        <fullName evidence="2">ubiquitinyl hydrolase 1</fullName>
        <ecNumber evidence="2">3.4.19.12</ecNumber>
    </recommendedName>
</protein>
<dbReference type="InterPro" id="IPR001394">
    <property type="entry name" value="Peptidase_C19_UCH"/>
</dbReference>
<gene>
    <name evidence="9" type="ORF">GBAR_LOCUS30871</name>
</gene>
<evidence type="ECO:0000313" key="10">
    <source>
        <dbReference type="Proteomes" id="UP001174909"/>
    </source>
</evidence>
<dbReference type="InterPro" id="IPR044635">
    <property type="entry name" value="UBP14-like"/>
</dbReference>
<dbReference type="SUPFAM" id="SSF54001">
    <property type="entry name" value="Cysteine proteinases"/>
    <property type="match status" value="1"/>
</dbReference>
<dbReference type="PANTHER" id="PTHR43982">
    <property type="entry name" value="UBIQUITIN CARBOXYL-TERMINAL HYDROLASE"/>
    <property type="match status" value="1"/>
</dbReference>
<organism evidence="9 10">
    <name type="scientific">Geodia barretti</name>
    <name type="common">Barrett's horny sponge</name>
    <dbReference type="NCBI Taxonomy" id="519541"/>
    <lineage>
        <taxon>Eukaryota</taxon>
        <taxon>Metazoa</taxon>
        <taxon>Porifera</taxon>
        <taxon>Demospongiae</taxon>
        <taxon>Heteroscleromorpha</taxon>
        <taxon>Tetractinellida</taxon>
        <taxon>Astrophorina</taxon>
        <taxon>Geodiidae</taxon>
        <taxon>Geodia</taxon>
    </lineage>
</organism>
<evidence type="ECO:0000256" key="4">
    <source>
        <dbReference type="ARBA" id="ARBA00022786"/>
    </source>
</evidence>
<dbReference type="Pfam" id="PF00443">
    <property type="entry name" value="UCH"/>
    <property type="match status" value="1"/>
</dbReference>
<dbReference type="GO" id="GO:0061136">
    <property type="term" value="P:regulation of proteasomal protein catabolic process"/>
    <property type="evidence" value="ECO:0007669"/>
    <property type="project" value="TreeGrafter"/>
</dbReference>
<comment type="caution">
    <text evidence="9">The sequence shown here is derived from an EMBL/GenBank/DDBJ whole genome shotgun (WGS) entry which is preliminary data.</text>
</comment>
<dbReference type="EC" id="3.4.19.12" evidence="2"/>
<dbReference type="GO" id="GO:0004843">
    <property type="term" value="F:cysteine-type deubiquitinase activity"/>
    <property type="evidence" value="ECO:0007669"/>
    <property type="project" value="UniProtKB-EC"/>
</dbReference>
<dbReference type="GO" id="GO:0070628">
    <property type="term" value="F:proteasome binding"/>
    <property type="evidence" value="ECO:0007669"/>
    <property type="project" value="TreeGrafter"/>
</dbReference>
<keyword evidence="3" id="KW-0645">Protease</keyword>
<dbReference type="AlphaFoldDB" id="A0AA35U0Z5"/>
<evidence type="ECO:0000256" key="1">
    <source>
        <dbReference type="ARBA" id="ARBA00000707"/>
    </source>
</evidence>
<evidence type="ECO:0000256" key="2">
    <source>
        <dbReference type="ARBA" id="ARBA00012759"/>
    </source>
</evidence>
<evidence type="ECO:0000256" key="3">
    <source>
        <dbReference type="ARBA" id="ARBA00022670"/>
    </source>
</evidence>
<dbReference type="GO" id="GO:0043161">
    <property type="term" value="P:proteasome-mediated ubiquitin-dependent protein catabolic process"/>
    <property type="evidence" value="ECO:0007669"/>
    <property type="project" value="InterPro"/>
</dbReference>
<name>A0AA35U0Z5_GEOBA</name>
<dbReference type="EMBL" id="CASHTH010004382">
    <property type="protein sequence ID" value="CAI8056646.1"/>
    <property type="molecule type" value="Genomic_DNA"/>
</dbReference>
<dbReference type="PANTHER" id="PTHR43982:SF1">
    <property type="entry name" value="UBIQUITIN CARBOXYL-TERMINAL HYDROLASE 14"/>
    <property type="match status" value="1"/>
</dbReference>
<feature type="domain" description="Peptidase C19 ubiquitin carboxyl-terminal hydrolase" evidence="8">
    <location>
        <begin position="29"/>
        <end position="87"/>
    </location>
</feature>